<evidence type="ECO:0000256" key="12">
    <source>
        <dbReference type="ARBA" id="ARBA00023298"/>
    </source>
</evidence>
<evidence type="ECO:0000256" key="14">
    <source>
        <dbReference type="ARBA" id="ARBA00049715"/>
    </source>
</evidence>
<evidence type="ECO:0000256" key="1">
    <source>
        <dbReference type="ARBA" id="ARBA00004175"/>
    </source>
</evidence>
<reference evidence="22" key="1">
    <citation type="submission" date="2020-08" db="EMBL/GenBank/DDBJ databases">
        <title>Multicomponent nature underlies the extraordinary mechanical properties of spider dragline silk.</title>
        <authorList>
            <person name="Kono N."/>
            <person name="Nakamura H."/>
            <person name="Mori M."/>
            <person name="Yoshida Y."/>
            <person name="Ohtoshi R."/>
            <person name="Malay A.D."/>
            <person name="Moran D.A.P."/>
            <person name="Tomita M."/>
            <person name="Numata K."/>
            <person name="Arakawa K."/>
        </authorList>
    </citation>
    <scope>NUCLEOTIDE SEQUENCE</scope>
</reference>
<feature type="domain" description="Latrotoxin C-terminal" evidence="21">
    <location>
        <begin position="1061"/>
        <end position="1178"/>
    </location>
</feature>
<evidence type="ECO:0000259" key="21">
    <source>
        <dbReference type="Pfam" id="PF15658"/>
    </source>
</evidence>
<feature type="repeat" description="ANK" evidence="16">
    <location>
        <begin position="772"/>
        <end position="806"/>
    </location>
</feature>
<evidence type="ECO:0000256" key="15">
    <source>
        <dbReference type="ARBA" id="ARBA00049811"/>
    </source>
</evidence>
<proteinExistence type="inferred from homology"/>
<feature type="repeat" description="ANK" evidence="16">
    <location>
        <begin position="742"/>
        <end position="771"/>
    </location>
</feature>
<dbReference type="GO" id="GO:0044218">
    <property type="term" value="C:other organism cell membrane"/>
    <property type="evidence" value="ECO:0007669"/>
    <property type="project" value="UniProtKB-KW"/>
</dbReference>
<keyword evidence="4" id="KW-0964">Secreted</keyword>
<keyword evidence="7" id="KW-0528">Neurotoxin</keyword>
<feature type="repeat" description="ANK" evidence="16">
    <location>
        <begin position="574"/>
        <end position="610"/>
    </location>
</feature>
<dbReference type="SUPFAM" id="SSF48403">
    <property type="entry name" value="Ankyrin repeat"/>
    <property type="match status" value="3"/>
</dbReference>
<dbReference type="GO" id="GO:0006887">
    <property type="term" value="P:exocytosis"/>
    <property type="evidence" value="ECO:0007669"/>
    <property type="project" value="UniProtKB-KW"/>
</dbReference>
<dbReference type="InterPro" id="IPR028047">
    <property type="entry name" value="Latrotoxin_C_dom"/>
</dbReference>
<dbReference type="PANTHER" id="PTHR24198">
    <property type="entry name" value="ANKYRIN REPEAT AND PROTEIN KINASE DOMAIN-CONTAINING PROTEIN"/>
    <property type="match status" value="1"/>
</dbReference>
<dbReference type="GO" id="GO:0044231">
    <property type="term" value="C:host cell presynaptic membrane"/>
    <property type="evidence" value="ECO:0007669"/>
    <property type="project" value="UniProtKB-KW"/>
</dbReference>
<keyword evidence="10 16" id="KW-0040">ANK repeat</keyword>
<feature type="repeat" description="ANK" evidence="16">
    <location>
        <begin position="206"/>
        <end position="238"/>
    </location>
</feature>
<dbReference type="CDD" id="cd14686">
    <property type="entry name" value="bZIP"/>
    <property type="match status" value="1"/>
</dbReference>
<dbReference type="PRINTS" id="PR01415">
    <property type="entry name" value="ANKYRIN"/>
</dbReference>
<dbReference type="GO" id="GO:0090729">
    <property type="term" value="F:toxin activity"/>
    <property type="evidence" value="ECO:0007669"/>
    <property type="project" value="UniProtKB-KW"/>
</dbReference>
<feature type="region of interest" description="Disordered" evidence="18">
    <location>
        <begin position="1305"/>
        <end position="1326"/>
    </location>
</feature>
<organism evidence="22 23">
    <name type="scientific">Trichonephila inaurata madagascariensis</name>
    <dbReference type="NCBI Taxonomy" id="2747483"/>
    <lineage>
        <taxon>Eukaryota</taxon>
        <taxon>Metazoa</taxon>
        <taxon>Ecdysozoa</taxon>
        <taxon>Arthropoda</taxon>
        <taxon>Chelicerata</taxon>
        <taxon>Arachnida</taxon>
        <taxon>Araneae</taxon>
        <taxon>Araneomorphae</taxon>
        <taxon>Entelegynae</taxon>
        <taxon>Araneoidea</taxon>
        <taxon>Nephilidae</taxon>
        <taxon>Trichonephila</taxon>
        <taxon>Trichonephila inaurata</taxon>
    </lineage>
</organism>
<dbReference type="EMBL" id="BMAV01023781">
    <property type="protein sequence ID" value="GFY79788.1"/>
    <property type="molecule type" value="Genomic_DNA"/>
</dbReference>
<evidence type="ECO:0000256" key="6">
    <source>
        <dbReference type="ARBA" id="ARBA00022656"/>
    </source>
</evidence>
<protein>
    <recommendedName>
        <fullName evidence="15">Alpha-latrotoxin</fullName>
    </recommendedName>
</protein>
<dbReference type="PROSITE" id="PS50088">
    <property type="entry name" value="ANK_REPEAT"/>
    <property type="match status" value="13"/>
</dbReference>
<evidence type="ECO:0000256" key="13">
    <source>
        <dbReference type="ARBA" id="ARBA00049657"/>
    </source>
</evidence>
<dbReference type="SMART" id="SM00248">
    <property type="entry name" value="ANK"/>
    <property type="match status" value="20"/>
</dbReference>
<feature type="repeat" description="ANK" evidence="16">
    <location>
        <begin position="644"/>
        <end position="676"/>
    </location>
</feature>
<feature type="repeat" description="ANK" evidence="16">
    <location>
        <begin position="173"/>
        <end position="205"/>
    </location>
</feature>
<dbReference type="Pfam" id="PF15658">
    <property type="entry name" value="Latrotoxin_C"/>
    <property type="match status" value="1"/>
</dbReference>
<feature type="coiled-coil region" evidence="17">
    <location>
        <begin position="1235"/>
        <end position="1283"/>
    </location>
</feature>
<keyword evidence="8" id="KW-0677">Repeat</keyword>
<evidence type="ECO:0000256" key="19">
    <source>
        <dbReference type="SAM" id="Phobius"/>
    </source>
</evidence>
<comment type="caution">
    <text evidence="22">The sequence shown here is derived from an EMBL/GenBank/DDBJ whole genome shotgun (WGS) entry which is preliminary data.</text>
</comment>
<dbReference type="InterPro" id="IPR002110">
    <property type="entry name" value="Ankyrin_rpt"/>
</dbReference>
<comment type="subcellular location">
    <subcellularLocation>
        <location evidence="2">Secreted</location>
    </subcellularLocation>
    <subcellularLocation>
        <location evidence="1">Target cell membrane</location>
    </subcellularLocation>
</comment>
<feature type="repeat" description="ANK" evidence="16">
    <location>
        <begin position="331"/>
        <end position="363"/>
    </location>
</feature>
<evidence type="ECO:0000256" key="5">
    <source>
        <dbReference type="ARBA" id="ARBA00022537"/>
    </source>
</evidence>
<comment type="subunit">
    <text evidence="14">Homotetramer in membranes.</text>
</comment>
<feature type="domain" description="Transposase IS66 central" evidence="20">
    <location>
        <begin position="1422"/>
        <end position="1546"/>
    </location>
</feature>
<keyword evidence="12" id="KW-1053">Target membrane</keyword>
<evidence type="ECO:0000256" key="7">
    <source>
        <dbReference type="ARBA" id="ARBA00022699"/>
    </source>
</evidence>
<feature type="repeat" description="ANK" evidence="16">
    <location>
        <begin position="453"/>
        <end position="485"/>
    </location>
</feature>
<evidence type="ECO:0000256" key="2">
    <source>
        <dbReference type="ARBA" id="ARBA00004613"/>
    </source>
</evidence>
<evidence type="ECO:0000256" key="9">
    <source>
        <dbReference type="ARBA" id="ARBA00023028"/>
    </source>
</evidence>
<dbReference type="InterPro" id="IPR004291">
    <property type="entry name" value="Transposase_IS66_central"/>
</dbReference>
<evidence type="ECO:0000313" key="23">
    <source>
        <dbReference type="Proteomes" id="UP000886998"/>
    </source>
</evidence>
<keyword evidence="23" id="KW-1185">Reference proteome</keyword>
<evidence type="ECO:0000256" key="16">
    <source>
        <dbReference type="PROSITE-ProRule" id="PRU00023"/>
    </source>
</evidence>
<gene>
    <name evidence="22" type="primary">EA652_0102</name>
    <name evidence="22" type="ORF">TNIN_54401</name>
</gene>
<feature type="repeat" description="ANK" evidence="16">
    <location>
        <begin position="487"/>
        <end position="519"/>
    </location>
</feature>
<keyword evidence="9" id="KW-0638">Presynaptic neurotoxin</keyword>
<sequence length="1596" mass="180188">MIINCFPRRKVFWQHSPLTATSHYIPYCINNCSDVMLPWPPYPSLCNMWLQNFPFLVTYITWIQFYLLFFNLPYHTLFFFSRQVLRDSAEKIEVDDHEESLVNWTLLHYAIYNGSLNIIENILNLPVEKRGDINYAESRYHWTPLHYAVYYNRGNVVRSLVNHGARIEAQDRDGQTALHLAIYYDRLDIVKSLLDNGASINAKDANNSTPLLLAVQRGNPGVVKLLLSKDPSINIKNNFEQTPLKEADKLNKLEIKNLLIGKQNEYGASLLNAGYSGNLNEVRDLLDKGANTKIKSKEGWTLLQYVSFSGKSDVVKLLLDRSPSLIEAEGNGMTALHTAAHEAKLDIVKILLERGANIEAKTNDGKMALDFANNPGKLEVLRLLINKAVEQDKLDLVRSFLKNSAQSADISIEWEKDCSLLNYAAYNGRVDIFESILKLPEEKRGKINHQDSSGHTPLHHAVYFNRSNIVKLLLDLKADIELRSGNLKKTPLHLAAQHNRYDIVRLLIERGADIEAKTDNGRTALDFANDSGKLEALRVLIRKAIEQGKLDLVKSFLKKTTEKVDVEDKDEWKTGWTLLHYAAYNGKLNIIQDIFNLPVEKRGNINFQDDRGYTPLHLSVYYNRSNVVSLFINQGADLEIQNNVGDAPLHVAARLGRLDVLKHLLIAGANISAKNKGSQTAREVADRSGQSIVRDFLKKKENEYLLLFDAVGKEDLDKMRELLDNGANVNARSDLDRVPYITPLHYAVRESKIKSAVLLLDRGADIELRESYLWTPLHYAAYYDNAKLELAALLIEKGADIEAKTGIVWNIHERHYEVGSTPLDVANISGKQDVADLLHEKKAQENSNWSPLHYAARRGNKQLAVFMIENGANIEAKDINSSTPLLYAVQSNRLDMVKFLVDKGANINARNNLSQAPLEPGGTFINQEIISFLREKENERSIRKRRHRHGDHSRYYGRLSRRLLAADLSNQPEVVVNGVSQDALEDLLQNNEIVYAKGKAASGASKSFLWINGLFSWAKGKGSLLMSGVVNSLWPASVTEETSSDFATQDNLNLIDYSRVDMNGTILLLDTFIRKITGQKYVSTADQPISLLEAQDYALNITEGFEKLVKQAGKDSKISIHRLDIDFMGMHKEITGKIMGGKFDEISGILNSYVEKACPGREAGCPGKLSLKKFDKFITEFNKRLDVVLNQPMQQILSRDSTLKASNVKEQQISLEPRSYLNGTSVQGHLTQDRGLRNQELCKNLQQKIEKLEAKIERLERENESLKAENKALKIENAELRERLGLSSKNSSIPSSKELYKIKKNKPKSERNIGGQVGHKGSFRANMDADEGDKVELSSTCECGGKIAICKKPYIHQKVDLPEIKPYVVEYQLEHGVVGSAEKKNSKLPEGVTSDTFGPRVKSIIAAFSGFYKNSKREIASVVNDIFNLNISVGSISNSEHRIASKCKKEYEQIEQEIRRSKVLHIDETSHYSKGKLGWCWMFASNTASFIKLTESRGMKVYKNSKFCNRNSLVVTDRYAAYNYFADKNRQICWAHLSRDFERLVHSWNIEVKVLGCYLRNVATELFALKGLAKNEIDVLDLPDMPESCENVQGIT</sequence>
<evidence type="ECO:0000256" key="10">
    <source>
        <dbReference type="ARBA" id="ARBA00023043"/>
    </source>
</evidence>
<dbReference type="Pfam" id="PF00023">
    <property type="entry name" value="Ank"/>
    <property type="match status" value="1"/>
</dbReference>
<keyword evidence="3" id="KW-0268">Exocytosis</keyword>
<keyword evidence="11 19" id="KW-0472">Membrane</keyword>
<keyword evidence="5" id="KW-1052">Target cell membrane</keyword>
<evidence type="ECO:0000259" key="20">
    <source>
        <dbReference type="Pfam" id="PF03050"/>
    </source>
</evidence>
<keyword evidence="6" id="KW-0800">Toxin</keyword>
<evidence type="ECO:0000256" key="4">
    <source>
        <dbReference type="ARBA" id="ARBA00022525"/>
    </source>
</evidence>
<dbReference type="Proteomes" id="UP000886998">
    <property type="component" value="Unassembled WGS sequence"/>
</dbReference>
<evidence type="ECO:0000256" key="8">
    <source>
        <dbReference type="ARBA" id="ARBA00022737"/>
    </source>
</evidence>
<evidence type="ECO:0000313" key="22">
    <source>
        <dbReference type="EMBL" id="GFY79788.1"/>
    </source>
</evidence>
<feature type="repeat" description="ANK" evidence="16">
    <location>
        <begin position="847"/>
        <end position="879"/>
    </location>
</feature>
<feature type="transmembrane region" description="Helical" evidence="19">
    <location>
        <begin position="53"/>
        <end position="74"/>
    </location>
</feature>
<dbReference type="PANTHER" id="PTHR24198:SF165">
    <property type="entry name" value="ANKYRIN REPEAT-CONTAINING PROTEIN-RELATED"/>
    <property type="match status" value="1"/>
</dbReference>
<dbReference type="GO" id="GO:0005576">
    <property type="term" value="C:extracellular region"/>
    <property type="evidence" value="ECO:0007669"/>
    <property type="project" value="UniProtKB-SubCell"/>
</dbReference>
<keyword evidence="17" id="KW-0175">Coiled coil</keyword>
<name>A0A8X7CSN3_9ARAC</name>
<dbReference type="Pfam" id="PF12796">
    <property type="entry name" value="Ank_2"/>
    <property type="match status" value="7"/>
</dbReference>
<evidence type="ECO:0000256" key="17">
    <source>
        <dbReference type="SAM" id="Coils"/>
    </source>
</evidence>
<evidence type="ECO:0000256" key="11">
    <source>
        <dbReference type="ARBA" id="ARBA00023136"/>
    </source>
</evidence>
<accession>A0A8X7CSN3</accession>
<dbReference type="Gene3D" id="1.25.40.20">
    <property type="entry name" value="Ankyrin repeat-containing domain"/>
    <property type="match status" value="8"/>
</dbReference>
<dbReference type="InterPro" id="IPR036770">
    <property type="entry name" value="Ankyrin_rpt-contain_sf"/>
</dbReference>
<comment type="similarity">
    <text evidence="13">Belongs to the cationic peptide 01 (latrotoxin) family. 03 (alpha-latrotoxin) subfamily.</text>
</comment>
<feature type="repeat" description="ANK" evidence="16">
    <location>
        <begin position="611"/>
        <end position="643"/>
    </location>
</feature>
<dbReference type="OrthoDB" id="194358at2759"/>
<feature type="repeat" description="ANK" evidence="16">
    <location>
        <begin position="140"/>
        <end position="172"/>
    </location>
</feature>
<keyword evidence="19" id="KW-0812">Transmembrane</keyword>
<dbReference type="PROSITE" id="PS50297">
    <property type="entry name" value="ANK_REP_REGION"/>
    <property type="match status" value="12"/>
</dbReference>
<evidence type="ECO:0000256" key="3">
    <source>
        <dbReference type="ARBA" id="ARBA00022483"/>
    </source>
</evidence>
<keyword evidence="19" id="KW-1133">Transmembrane helix</keyword>
<feature type="repeat" description="ANK" evidence="16">
    <location>
        <begin position="880"/>
        <end position="912"/>
    </location>
</feature>
<dbReference type="Pfam" id="PF03050">
    <property type="entry name" value="DDE_Tnp_IS66"/>
    <property type="match status" value="1"/>
</dbReference>
<evidence type="ECO:0000256" key="18">
    <source>
        <dbReference type="SAM" id="MobiDB-lite"/>
    </source>
</evidence>